<organism evidence="3 4">
    <name type="scientific">Candidatus Limenecus avicola</name>
    <dbReference type="NCBI Taxonomy" id="2840847"/>
    <lineage>
        <taxon>Bacteria</taxon>
        <taxon>Bacillati</taxon>
        <taxon>Bacillota</taxon>
        <taxon>Clostridia</taxon>
        <taxon>Eubacteriales</taxon>
        <taxon>Clostridiaceae</taxon>
        <taxon>Clostridiaceae incertae sedis</taxon>
        <taxon>Candidatus Limenecus</taxon>
    </lineage>
</organism>
<keyword evidence="2" id="KW-0732">Signal</keyword>
<comment type="caution">
    <text evidence="3">The sequence shown here is derived from an EMBL/GenBank/DDBJ whole genome shotgun (WGS) entry which is preliminary data.</text>
</comment>
<protein>
    <submittedName>
        <fullName evidence="3">Efflux transporter outer membrane subunit</fullName>
    </submittedName>
</protein>
<dbReference type="AlphaFoldDB" id="A0A9D1N1D3"/>
<feature type="signal peptide" evidence="2">
    <location>
        <begin position="1"/>
        <end position="27"/>
    </location>
</feature>
<gene>
    <name evidence="3" type="ORF">IAD26_07020</name>
</gene>
<comment type="similarity">
    <text evidence="1 2">Belongs to the outer membrane factor (OMF) (TC 1.B.17) family.</text>
</comment>
<dbReference type="PANTHER" id="PTHR30203">
    <property type="entry name" value="OUTER MEMBRANE CATION EFFLUX PROTEIN"/>
    <property type="match status" value="1"/>
</dbReference>
<dbReference type="NCBIfam" id="TIGR01845">
    <property type="entry name" value="outer_NodT"/>
    <property type="match status" value="1"/>
</dbReference>
<feature type="chain" id="PRO_5039756607" evidence="2">
    <location>
        <begin position="28"/>
        <end position="458"/>
    </location>
</feature>
<reference evidence="3" key="2">
    <citation type="journal article" date="2021" name="PeerJ">
        <title>Extensive microbial diversity within the chicken gut microbiome revealed by metagenomics and culture.</title>
        <authorList>
            <person name="Gilroy R."/>
            <person name="Ravi A."/>
            <person name="Getino M."/>
            <person name="Pursley I."/>
            <person name="Horton D.L."/>
            <person name="Alikhan N.F."/>
            <person name="Baker D."/>
            <person name="Gharbi K."/>
            <person name="Hall N."/>
            <person name="Watson M."/>
            <person name="Adriaenssens E.M."/>
            <person name="Foster-Nyarko E."/>
            <person name="Jarju S."/>
            <person name="Secka A."/>
            <person name="Antonio M."/>
            <person name="Oren A."/>
            <person name="Chaudhuri R.R."/>
            <person name="La Ragione R."/>
            <person name="Hildebrand F."/>
            <person name="Pallen M.J."/>
        </authorList>
    </citation>
    <scope>NUCLEOTIDE SEQUENCE</scope>
    <source>
        <strain evidence="3">CHK154-7741</strain>
    </source>
</reference>
<dbReference type="InterPro" id="IPR003423">
    <property type="entry name" value="OMP_efflux"/>
</dbReference>
<evidence type="ECO:0000256" key="2">
    <source>
        <dbReference type="RuleBase" id="RU362097"/>
    </source>
</evidence>
<dbReference type="Gene3D" id="2.20.200.10">
    <property type="entry name" value="Outer membrane efflux proteins (OEP)"/>
    <property type="match status" value="1"/>
</dbReference>
<dbReference type="GO" id="GO:0015562">
    <property type="term" value="F:efflux transmembrane transporter activity"/>
    <property type="evidence" value="ECO:0007669"/>
    <property type="project" value="InterPro"/>
</dbReference>
<evidence type="ECO:0000313" key="3">
    <source>
        <dbReference type="EMBL" id="HIU92866.1"/>
    </source>
</evidence>
<keyword evidence="2" id="KW-0564">Palmitate</keyword>
<dbReference type="GO" id="GO:0005886">
    <property type="term" value="C:plasma membrane"/>
    <property type="evidence" value="ECO:0007669"/>
    <property type="project" value="UniProtKB-SubCell"/>
</dbReference>
<dbReference type="Gene3D" id="1.20.1600.10">
    <property type="entry name" value="Outer membrane efflux proteins (OEP)"/>
    <property type="match status" value="1"/>
</dbReference>
<accession>A0A9D1N1D3</accession>
<comment type="subcellular location">
    <subcellularLocation>
        <location evidence="2">Cell membrane</location>
        <topology evidence="2">Lipid-anchor</topology>
    </subcellularLocation>
</comment>
<keyword evidence="2" id="KW-0812">Transmembrane</keyword>
<dbReference type="SUPFAM" id="SSF56954">
    <property type="entry name" value="Outer membrane efflux proteins (OEP)"/>
    <property type="match status" value="1"/>
</dbReference>
<keyword evidence="2" id="KW-1134">Transmembrane beta strand</keyword>
<proteinExistence type="inferred from homology"/>
<dbReference type="InterPro" id="IPR010131">
    <property type="entry name" value="MdtP/NodT-like"/>
</dbReference>
<keyword evidence="2" id="KW-0472">Membrane</keyword>
<evidence type="ECO:0000313" key="4">
    <source>
        <dbReference type="Proteomes" id="UP000886748"/>
    </source>
</evidence>
<dbReference type="Pfam" id="PF02321">
    <property type="entry name" value="OEP"/>
    <property type="match status" value="2"/>
</dbReference>
<dbReference type="Proteomes" id="UP000886748">
    <property type="component" value="Unassembled WGS sequence"/>
</dbReference>
<reference evidence="3" key="1">
    <citation type="submission" date="2020-10" db="EMBL/GenBank/DDBJ databases">
        <authorList>
            <person name="Gilroy R."/>
        </authorList>
    </citation>
    <scope>NUCLEOTIDE SEQUENCE</scope>
    <source>
        <strain evidence="3">CHK154-7741</strain>
    </source>
</reference>
<dbReference type="EMBL" id="DVOD01000052">
    <property type="protein sequence ID" value="HIU92866.1"/>
    <property type="molecule type" value="Genomic_DNA"/>
</dbReference>
<keyword evidence="2" id="KW-0449">Lipoprotein</keyword>
<name>A0A9D1N1D3_9CLOT</name>
<sequence>MKYKKLAAALITASLLTTNLAPLSCLAKDNKKSKNKLIKSQVTQYRFDYVNTDWWKNFDDDYLSEYIIKAIENNHDLKIATLKVEQYHQMTNLQFASELPVVSGGFAPTGIKLPGATNTSGVWAFPLNVSYELDLFLKNRDKTRSAKKDWEKAKIDERASYIAISSAVGATYFNIIKADKLIELQKEIIKDRKQIFELMSDRNKAGLTSTADVVRANKAYVAANADLTELEKTRTSLLNSLAVLTGENPANIDKLKRKNYNDSYLVKIPESIPSEIIDQRPDYLAAEKMVEKAGIDVRVAKKEFLPKINLLGLMAFGSSAMGSAFNWANVFGFLSASAMLDLFAGGRKVANLKLKKNTYEQILHNYYNTNLKAIQEVNDALVALKQDDKKYKTNLKVYKLEQKDFDYSTVKYDEGMISYLDLLQKRENLLSLNKQVVSDKLNCNIDYIGLYKATGAKL</sequence>
<evidence type="ECO:0000256" key="1">
    <source>
        <dbReference type="ARBA" id="ARBA00007613"/>
    </source>
</evidence>